<dbReference type="PANTHER" id="PTHR46089:SF4">
    <property type="entry name" value="VPS9 DOMAIN-CONTAINING PROTEIN"/>
    <property type="match status" value="1"/>
</dbReference>
<organism evidence="3 4">
    <name type="scientific">Porites lobata</name>
    <dbReference type="NCBI Taxonomy" id="104759"/>
    <lineage>
        <taxon>Eukaryota</taxon>
        <taxon>Metazoa</taxon>
        <taxon>Cnidaria</taxon>
        <taxon>Anthozoa</taxon>
        <taxon>Hexacorallia</taxon>
        <taxon>Scleractinia</taxon>
        <taxon>Fungiina</taxon>
        <taxon>Poritidae</taxon>
        <taxon>Porites</taxon>
    </lineage>
</organism>
<dbReference type="PANTHER" id="PTHR46089">
    <property type="entry name" value="ALSIN HOMOLOG"/>
    <property type="match status" value="1"/>
</dbReference>
<proteinExistence type="predicted"/>
<sequence>MNKRGKDVDWSKLANASPKPKRLHLEEDDCDGLFHCPVQICNHDGFTTQRGCRKHVKSKHSWYYYFDEKPDGAQIDTLNVDETDKCEASDQKITPRKSRAIASFDSTNKIAKNFFSWLTGSGGGCKSDRQAQQIVSKCLKFLKFCCEDEEELTFDIVDFSLCSPNLLFKFVDTMQDDWNLGHAGRIGYLDAIAELVDYRKVNGASESALRGLASTEIYLKKVRKTVSKMMRLQWTSELDIDALEAKGHWATLEELLEVVGRYLPRYESVLKSCKEKPGAVLPIDLSFATKFVAVYLFIKVKGSRSMTYQYLTVEMVNKAKTNGGFVDQKMFKTAGKYGFDSLYLTETSMQVLDGYINHIRPLLRPTCDFALVTRNGGQHQKLGGLMSKLVFDATGKYVHPTRYRQIVETASSRKLSRSAQSTISEDEKHSSVVARVHYQKQRSREVASKAHEYLERLHGDKGSELEIDVRSRLSGDSASSEDRNGSKTDTSSNDEGETTPPERLSGVPRLKRGNAFIATDFPARKKSLMFTPEEDNHLKAGIEQHGYGQWKAILRDPEYRFQEGRTANSLLSRAERRFGSLSKLS</sequence>
<feature type="compositionally biased region" description="Polar residues" evidence="1">
    <location>
        <begin position="410"/>
        <end position="423"/>
    </location>
</feature>
<reference evidence="3 4" key="1">
    <citation type="submission" date="2022-05" db="EMBL/GenBank/DDBJ databases">
        <authorList>
            <consortium name="Genoscope - CEA"/>
            <person name="William W."/>
        </authorList>
    </citation>
    <scope>NUCLEOTIDE SEQUENCE [LARGE SCALE GENOMIC DNA]</scope>
</reference>
<protein>
    <recommendedName>
        <fullName evidence="2">Myb-like domain-containing protein</fullName>
    </recommendedName>
</protein>
<dbReference type="CDD" id="cd11660">
    <property type="entry name" value="SANT_TRF"/>
    <property type="match status" value="1"/>
</dbReference>
<feature type="region of interest" description="Disordered" evidence="1">
    <location>
        <begin position="410"/>
        <end position="430"/>
    </location>
</feature>
<dbReference type="InterPro" id="IPR009057">
    <property type="entry name" value="Homeodomain-like_sf"/>
</dbReference>
<gene>
    <name evidence="3" type="ORF">PLOB_00045097</name>
</gene>
<dbReference type="EMBL" id="CALNXK010000078">
    <property type="protein sequence ID" value="CAH3146151.1"/>
    <property type="molecule type" value="Genomic_DNA"/>
</dbReference>
<comment type="caution">
    <text evidence="3">The sequence shown here is derived from an EMBL/GenBank/DDBJ whole genome shotgun (WGS) entry which is preliminary data.</text>
</comment>
<evidence type="ECO:0000256" key="1">
    <source>
        <dbReference type="SAM" id="MobiDB-lite"/>
    </source>
</evidence>
<accession>A0ABN8PL29</accession>
<dbReference type="SUPFAM" id="SSF46689">
    <property type="entry name" value="Homeodomain-like"/>
    <property type="match status" value="1"/>
</dbReference>
<keyword evidence="4" id="KW-1185">Reference proteome</keyword>
<dbReference type="Pfam" id="PF00249">
    <property type="entry name" value="Myb_DNA-binding"/>
    <property type="match status" value="1"/>
</dbReference>
<dbReference type="InterPro" id="IPR001005">
    <property type="entry name" value="SANT/Myb"/>
</dbReference>
<feature type="domain" description="Myb-like" evidence="2">
    <location>
        <begin position="530"/>
        <end position="573"/>
    </location>
</feature>
<feature type="region of interest" description="Disordered" evidence="1">
    <location>
        <begin position="465"/>
        <end position="511"/>
    </location>
</feature>
<evidence type="ECO:0000313" key="3">
    <source>
        <dbReference type="EMBL" id="CAH3146151.1"/>
    </source>
</evidence>
<dbReference type="InterPro" id="IPR051984">
    <property type="entry name" value="Alsin"/>
</dbReference>
<evidence type="ECO:0000259" key="2">
    <source>
        <dbReference type="Pfam" id="PF00249"/>
    </source>
</evidence>
<dbReference type="Gene3D" id="1.10.10.60">
    <property type="entry name" value="Homeodomain-like"/>
    <property type="match status" value="1"/>
</dbReference>
<evidence type="ECO:0000313" key="4">
    <source>
        <dbReference type="Proteomes" id="UP001159405"/>
    </source>
</evidence>
<name>A0ABN8PL29_9CNID</name>
<dbReference type="Proteomes" id="UP001159405">
    <property type="component" value="Unassembled WGS sequence"/>
</dbReference>